<proteinExistence type="predicted"/>
<evidence type="ECO:0000256" key="1">
    <source>
        <dbReference type="SAM" id="MobiDB-lite"/>
    </source>
</evidence>
<name>A0A3S5YBM5_RHOH1</name>
<sequence>MLETAERRTTPDGEPRYQPVAMPETTTANEGEATPTTTARRIWSGLATNGAGTRPRQMTGHDLLRSTPARLLAIGVALLLGTLAVGLIASMAAGGRKQSIDTLLSTTEPLARSSQNLYASLSVADASAATAFLSGGVEPSEARDRYAQAIGTASAEMVATSDGLPGDDPSRRLLTEIATKLPVYTGLVETARTNNRVGNPVGTAYLAEASALMQTDILPAAQALHTERSAAALAPQSGFGRPPWLAIGLLVALIVGLGATQVVLSRRTRRTLNPGLLFTTAAMVALLVWMLIAGIISATSAHRAIRDGSEPLSTFATARILAQQARTQEILQLVRREEKEEHARLYEDDAAELQQLLGSYTGTVGRDDVDRAAQAMDNWTTSHRTMLDALSTGDWTAAAMTTIGSDPESSAAQFDAVDAALASGADTAREELREDVATSSRVLSALGPGAAILTALAVVGIPVGLWPRLREYQ</sequence>
<dbReference type="Proteomes" id="UP001154400">
    <property type="component" value="Chromosome"/>
</dbReference>
<organism evidence="3">
    <name type="scientific">Rhodococcus hoagii (strain 103S)</name>
    <name type="common">Rhodococcus equi</name>
    <dbReference type="NCBI Taxonomy" id="685727"/>
    <lineage>
        <taxon>Bacteria</taxon>
        <taxon>Bacillati</taxon>
        <taxon>Actinomycetota</taxon>
        <taxon>Actinomycetes</taxon>
        <taxon>Mycobacteriales</taxon>
        <taxon>Nocardiaceae</taxon>
        <taxon>Prescottella</taxon>
    </lineage>
</organism>
<feature type="transmembrane region" description="Helical" evidence="2">
    <location>
        <begin position="244"/>
        <end position="264"/>
    </location>
</feature>
<feature type="transmembrane region" description="Helical" evidence="2">
    <location>
        <begin position="71"/>
        <end position="93"/>
    </location>
</feature>
<evidence type="ECO:0000313" key="4">
    <source>
        <dbReference type="Proteomes" id="UP000006892"/>
    </source>
</evidence>
<keyword evidence="2" id="KW-0812">Transmembrane</keyword>
<dbReference type="EMBL" id="FN563149">
    <property type="protein sequence ID" value="CBH49899.1"/>
    <property type="molecule type" value="Genomic_DNA"/>
</dbReference>
<reference evidence="3" key="1">
    <citation type="journal article" date="2010" name="PLoS Genet.">
        <title>The genome of a pathogenic rhodococcus: cooptive virulence underpinned by key gene acquisitions.</title>
        <authorList>
            <person name="Letek M."/>
            <person name="Gonzalez P."/>
            <person name="Macarthur I."/>
            <person name="Rodriguez H."/>
            <person name="Freeman T.C."/>
            <person name="Valero-Rello A."/>
            <person name="Blanco M."/>
            <person name="Buckley T."/>
            <person name="Cherevach I."/>
            <person name="Fahey R."/>
            <person name="Hapeshi A."/>
            <person name="Holdstock J."/>
            <person name="Leadon D."/>
            <person name="Navas J."/>
            <person name="Ocampo A."/>
            <person name="Quail M.A."/>
            <person name="Sanders M."/>
            <person name="Scortti M.M."/>
            <person name="Prescott J.F."/>
            <person name="Fogarty U."/>
            <person name="Meijer W.G."/>
            <person name="Parkhill J."/>
            <person name="Bentley S.D."/>
            <person name="Vazquez-Boland J.A."/>
        </authorList>
    </citation>
    <scope>NUCLEOTIDE SEQUENCE [LARGE SCALE GENOMIC DNA]</scope>
    <source>
        <strain evidence="3 4">103S</strain>
    </source>
</reference>
<feature type="transmembrane region" description="Helical" evidence="2">
    <location>
        <begin position="442"/>
        <end position="466"/>
    </location>
</feature>
<dbReference type="KEGG" id="req:REQ_39140"/>
<keyword evidence="2" id="KW-0472">Membrane</keyword>
<feature type="transmembrane region" description="Helical" evidence="2">
    <location>
        <begin position="276"/>
        <end position="296"/>
    </location>
</feature>
<feature type="compositionally biased region" description="Basic and acidic residues" evidence="1">
    <location>
        <begin position="1"/>
        <end position="15"/>
    </location>
</feature>
<feature type="region of interest" description="Disordered" evidence="1">
    <location>
        <begin position="1"/>
        <end position="39"/>
    </location>
</feature>
<evidence type="ECO:0000313" key="3">
    <source>
        <dbReference type="EMBL" id="CBH49899.1"/>
    </source>
</evidence>
<dbReference type="AlphaFoldDB" id="A0A3S5YBM5"/>
<evidence type="ECO:0000256" key="2">
    <source>
        <dbReference type="SAM" id="Phobius"/>
    </source>
</evidence>
<gene>
    <name evidence="3" type="ordered locus">REQ_39140</name>
</gene>
<keyword evidence="2" id="KW-1133">Transmembrane helix</keyword>
<protein>
    <submittedName>
        <fullName evidence="3">Integral membrane protein</fullName>
    </submittedName>
</protein>
<accession>A0A3S5YBM5</accession>
<feature type="compositionally biased region" description="Polar residues" evidence="1">
    <location>
        <begin position="24"/>
        <end position="39"/>
    </location>
</feature>